<dbReference type="Pfam" id="PF19054">
    <property type="entry name" value="DUF5753"/>
    <property type="match status" value="1"/>
</dbReference>
<organism evidence="3 4">
    <name type="scientific">Streptomyces laculatispora</name>
    <dbReference type="NCBI Taxonomy" id="887464"/>
    <lineage>
        <taxon>Bacteria</taxon>
        <taxon>Bacillati</taxon>
        <taxon>Actinomycetota</taxon>
        <taxon>Actinomycetes</taxon>
        <taxon>Kitasatosporales</taxon>
        <taxon>Streptomycetaceae</taxon>
        <taxon>Streptomyces</taxon>
    </lineage>
</organism>
<protein>
    <submittedName>
        <fullName evidence="3">Scr1 family TA system antitoxin-like transcriptional regulator</fullName>
    </submittedName>
</protein>
<evidence type="ECO:0000256" key="1">
    <source>
        <dbReference type="SAM" id="MobiDB-lite"/>
    </source>
</evidence>
<keyword evidence="4" id="KW-1185">Reference proteome</keyword>
<accession>A0ABY9HXM0</accession>
<dbReference type="InterPro" id="IPR043917">
    <property type="entry name" value="DUF5753"/>
</dbReference>
<feature type="region of interest" description="Disordered" evidence="1">
    <location>
        <begin position="92"/>
        <end position="126"/>
    </location>
</feature>
<evidence type="ECO:0000313" key="3">
    <source>
        <dbReference type="EMBL" id="WLQ39323.1"/>
    </source>
</evidence>
<dbReference type="RefSeq" id="WP_306085947.1">
    <property type="nucleotide sequence ID" value="NZ_CP120992.1"/>
</dbReference>
<dbReference type="EMBL" id="CP120992">
    <property type="protein sequence ID" value="WLQ39323.1"/>
    <property type="molecule type" value="Genomic_DNA"/>
</dbReference>
<evidence type="ECO:0000259" key="2">
    <source>
        <dbReference type="Pfam" id="PF19054"/>
    </source>
</evidence>
<feature type="compositionally biased region" description="Pro residues" evidence="1">
    <location>
        <begin position="109"/>
        <end position="119"/>
    </location>
</feature>
<dbReference type="Proteomes" id="UP001229952">
    <property type="component" value="Chromosome"/>
</dbReference>
<name>A0ABY9HXM0_9ACTN</name>
<gene>
    <name evidence="3" type="ORF">P8A22_04340</name>
</gene>
<feature type="domain" description="DUF5753" evidence="2">
    <location>
        <begin position="2"/>
        <end position="83"/>
    </location>
</feature>
<proteinExistence type="predicted"/>
<sequence length="159" mass="17197">MARLSLRLRRQEVLERDRPPLYEAVIHEAALRMQFGGAKVTRAQLDHILGQSERDRTTVRVIPFAAGGFPGAGQSFTHVGAADHLLRSPTGRPSPLCACAPRTPTVRSPSPPGPGPAFPPSEALPHSRPDPLYIRLTCTYDIEYPVIARAGLAPALPPL</sequence>
<evidence type="ECO:0000313" key="4">
    <source>
        <dbReference type="Proteomes" id="UP001229952"/>
    </source>
</evidence>
<reference evidence="3 4" key="1">
    <citation type="submission" date="2023-03" db="EMBL/GenBank/DDBJ databases">
        <title>Isolation and description of six Streptomyces strains from soil environments, able to metabolize different microbial glucans.</title>
        <authorList>
            <person name="Widen T."/>
            <person name="Larsbrink J."/>
        </authorList>
    </citation>
    <scope>NUCLEOTIDE SEQUENCE [LARGE SCALE GENOMIC DNA]</scope>
    <source>
        <strain evidence="3 4">Mut2</strain>
    </source>
</reference>